<dbReference type="InterPro" id="IPR052900">
    <property type="entry name" value="Phospholipid_Metab_Enz"/>
</dbReference>
<dbReference type="PANTHER" id="PTHR43606">
    <property type="entry name" value="PHOSPHATASE, PUTATIVE (AFU_ORTHOLOGUE AFUA_6G08710)-RELATED"/>
    <property type="match status" value="1"/>
</dbReference>
<dbReference type="CDD" id="cd07389">
    <property type="entry name" value="MPP_PhoD"/>
    <property type="match status" value="1"/>
</dbReference>
<accession>A0AAV9U1Y7</accession>
<reference evidence="2 3" key="1">
    <citation type="submission" date="2019-10" db="EMBL/GenBank/DDBJ databases">
        <authorList>
            <person name="Palmer J.M."/>
        </authorList>
    </citation>
    <scope>NUCLEOTIDE SEQUENCE [LARGE SCALE GENOMIC DNA]</scope>
    <source>
        <strain evidence="2 3">TWF696</strain>
    </source>
</reference>
<dbReference type="InterPro" id="IPR029052">
    <property type="entry name" value="Metallo-depent_PP-like"/>
</dbReference>
<evidence type="ECO:0000313" key="3">
    <source>
        <dbReference type="Proteomes" id="UP001375240"/>
    </source>
</evidence>
<dbReference type="AlphaFoldDB" id="A0AAV9U1Y7"/>
<dbReference type="PANTHER" id="PTHR43606:SF2">
    <property type="entry name" value="ALKALINE PHOSPHATASE FAMILY PROTEIN (AFU_ORTHOLOGUE AFUA_5G03860)"/>
    <property type="match status" value="1"/>
</dbReference>
<feature type="domain" description="PhoD-like phosphatase metallophosphatase" evidence="1">
    <location>
        <begin position="312"/>
        <end position="582"/>
    </location>
</feature>
<protein>
    <recommendedName>
        <fullName evidence="1">PhoD-like phosphatase metallophosphatase domain-containing protein</fullName>
    </recommendedName>
</protein>
<proteinExistence type="predicted"/>
<sequence>MAGLLEQLQVIDPDTIPHALCERLCVITTIVIRACAYVFLRWIPGPWVPRTTGASFATFVPAFLALLLSKPLFDTTSDDTAIIIKARGANHGEEQENGAPANGSVVVEADKVRVLTRRKISRWRTLGLGVPSLSDNPVLTILSFLINAACFVAIYDLTYTAPGYYRAEDLSFARTGWVTDRSARILVREPPASVFVKEAPVYVVSWREEHTSQQPGRIARTLAQWNTVQVDQFKNDSDYTSSVTLTGLKPMTTYKYLTSGNHTGTFTTAPKRGAKTKFTFLSTSCIKQRHPYSPFDHALDIPGLRTLGKVLPQLKAQFMLFLGDFIYIDVPMRPGRDVESYRMSYRQVYASRDWPAVGQHLPWVHVYDDHEIANDWDKGDSGLYAAAVDPYKAYQHSVNPPPVRGNATYYSFNWGPASFFLLDTRRYRSPNNIPDGPEKTMLGAGQLSELLDWLRKRDQDIRWKFIVSSVPFTKNWRVNGKDTWRGFQWERTKILETAWAVKGAGVVVLSGDRHEFAATAFPPPPGSPYPASATVHEFSCSPLGQFYLPFRTYKQTDDQDVRIKYVPDGNSKFGAIDIDSTSSDQAVLKYRLFVDGKEVWDWVLTTPAM</sequence>
<dbReference type="Proteomes" id="UP001375240">
    <property type="component" value="Unassembled WGS sequence"/>
</dbReference>
<dbReference type="InterPro" id="IPR038607">
    <property type="entry name" value="PhoD-like_sf"/>
</dbReference>
<dbReference type="Pfam" id="PF09423">
    <property type="entry name" value="PhoD"/>
    <property type="match status" value="1"/>
</dbReference>
<dbReference type="InterPro" id="IPR018946">
    <property type="entry name" value="PhoD-like_MPP"/>
</dbReference>
<dbReference type="Gene3D" id="3.60.21.70">
    <property type="entry name" value="PhoD-like phosphatase"/>
    <property type="match status" value="1"/>
</dbReference>
<evidence type="ECO:0000259" key="1">
    <source>
        <dbReference type="Pfam" id="PF09423"/>
    </source>
</evidence>
<keyword evidence="3" id="KW-1185">Reference proteome</keyword>
<name>A0AAV9U1Y7_9PEZI</name>
<comment type="caution">
    <text evidence="2">The sequence shown here is derived from an EMBL/GenBank/DDBJ whole genome shotgun (WGS) entry which is preliminary data.</text>
</comment>
<organism evidence="2 3">
    <name type="scientific">Orbilia brochopaga</name>
    <dbReference type="NCBI Taxonomy" id="3140254"/>
    <lineage>
        <taxon>Eukaryota</taxon>
        <taxon>Fungi</taxon>
        <taxon>Dikarya</taxon>
        <taxon>Ascomycota</taxon>
        <taxon>Pezizomycotina</taxon>
        <taxon>Orbiliomycetes</taxon>
        <taxon>Orbiliales</taxon>
        <taxon>Orbiliaceae</taxon>
        <taxon>Orbilia</taxon>
    </lineage>
</organism>
<dbReference type="EMBL" id="JAVHNQ010000014">
    <property type="protein sequence ID" value="KAK6332741.1"/>
    <property type="molecule type" value="Genomic_DNA"/>
</dbReference>
<dbReference type="SUPFAM" id="SSF56300">
    <property type="entry name" value="Metallo-dependent phosphatases"/>
    <property type="match status" value="1"/>
</dbReference>
<gene>
    <name evidence="2" type="ORF">TWF696_002763</name>
</gene>
<evidence type="ECO:0000313" key="2">
    <source>
        <dbReference type="EMBL" id="KAK6332741.1"/>
    </source>
</evidence>